<keyword evidence="9 12" id="KW-0234">DNA repair</keyword>
<keyword evidence="14" id="KW-0540">Nuclease</keyword>
<evidence type="ECO:0000256" key="12">
    <source>
        <dbReference type="HAMAP-Rule" id="MF_00942"/>
    </source>
</evidence>
<evidence type="ECO:0000256" key="7">
    <source>
        <dbReference type="ARBA" id="ARBA00023014"/>
    </source>
</evidence>
<dbReference type="EC" id="4.2.99.18" evidence="12"/>
<dbReference type="SMART" id="SM00525">
    <property type="entry name" value="FES"/>
    <property type="match status" value="1"/>
</dbReference>
<dbReference type="InterPro" id="IPR003265">
    <property type="entry name" value="HhH-GPD_domain"/>
</dbReference>
<dbReference type="GO" id="GO:0003677">
    <property type="term" value="F:DNA binding"/>
    <property type="evidence" value="ECO:0007669"/>
    <property type="project" value="UniProtKB-UniRule"/>
</dbReference>
<name>A0A2H0XEE1_UNCKA</name>
<dbReference type="Gene3D" id="1.10.340.30">
    <property type="entry name" value="Hypothetical protein, domain 2"/>
    <property type="match status" value="1"/>
</dbReference>
<dbReference type="SUPFAM" id="SSF48150">
    <property type="entry name" value="DNA-glycosylase"/>
    <property type="match status" value="1"/>
</dbReference>
<dbReference type="SMART" id="SM00478">
    <property type="entry name" value="ENDO3c"/>
    <property type="match status" value="1"/>
</dbReference>
<keyword evidence="6 12" id="KW-0408">Iron</keyword>
<feature type="binding site" evidence="12">
    <location>
        <position position="193"/>
    </location>
    <ligand>
        <name>[4Fe-4S] cluster</name>
        <dbReference type="ChEBI" id="CHEBI:49883"/>
    </ligand>
</feature>
<dbReference type="InterPro" id="IPR003651">
    <property type="entry name" value="Endonuclease3_FeS-loop_motif"/>
</dbReference>
<dbReference type="GO" id="GO:0140078">
    <property type="term" value="F:class I DNA-(apurinic or apyrimidinic site) endonuclease activity"/>
    <property type="evidence" value="ECO:0007669"/>
    <property type="project" value="UniProtKB-EC"/>
</dbReference>
<comment type="function">
    <text evidence="12">DNA repair enzyme that has both DNA N-glycosylase activity and AP-lyase activity. The DNA N-glycosylase activity releases various damaged pyrimidines from DNA by cleaving the N-glycosidic bond, leaving an AP (apurinic/apyrimidinic) site. The AP-lyase activity cleaves the phosphodiester bond 3' to the AP site by a beta-elimination, leaving a 3'-terminal unsaturated sugar and a product with a terminal 5'-phosphate.</text>
</comment>
<comment type="catalytic activity">
    <reaction evidence="12">
        <text>2'-deoxyribonucleotide-(2'-deoxyribose 5'-phosphate)-2'-deoxyribonucleotide-DNA = a 3'-end 2'-deoxyribonucleotide-(2,3-dehydro-2,3-deoxyribose 5'-phosphate)-DNA + a 5'-end 5'-phospho-2'-deoxyribonucleoside-DNA + H(+)</text>
        <dbReference type="Rhea" id="RHEA:66592"/>
        <dbReference type="Rhea" id="RHEA-COMP:13180"/>
        <dbReference type="Rhea" id="RHEA-COMP:16897"/>
        <dbReference type="Rhea" id="RHEA-COMP:17067"/>
        <dbReference type="ChEBI" id="CHEBI:15378"/>
        <dbReference type="ChEBI" id="CHEBI:136412"/>
        <dbReference type="ChEBI" id="CHEBI:157695"/>
        <dbReference type="ChEBI" id="CHEBI:167181"/>
        <dbReference type="EC" id="4.2.99.18"/>
    </reaction>
</comment>
<dbReference type="GO" id="GO:0046872">
    <property type="term" value="F:metal ion binding"/>
    <property type="evidence" value="ECO:0007669"/>
    <property type="project" value="UniProtKB-KW"/>
</dbReference>
<dbReference type="EMBL" id="PEYT01000004">
    <property type="protein sequence ID" value="PIS23304.1"/>
    <property type="molecule type" value="Genomic_DNA"/>
</dbReference>
<dbReference type="InterPro" id="IPR000445">
    <property type="entry name" value="HhH_motif"/>
</dbReference>
<evidence type="ECO:0000256" key="4">
    <source>
        <dbReference type="ARBA" id="ARBA00022763"/>
    </source>
</evidence>
<accession>A0A2H0XEE1</accession>
<keyword evidence="3 12" id="KW-0479">Metal-binding</keyword>
<dbReference type="HAMAP" id="MF_00942">
    <property type="entry name" value="Nth"/>
    <property type="match status" value="1"/>
</dbReference>
<dbReference type="NCBIfam" id="TIGR01083">
    <property type="entry name" value="nth"/>
    <property type="match status" value="1"/>
</dbReference>
<evidence type="ECO:0000256" key="6">
    <source>
        <dbReference type="ARBA" id="ARBA00023004"/>
    </source>
</evidence>
<keyword evidence="11 12" id="KW-0326">Glycosidase</keyword>
<evidence type="ECO:0000256" key="11">
    <source>
        <dbReference type="ARBA" id="ARBA00023295"/>
    </source>
</evidence>
<comment type="caution">
    <text evidence="14">The sequence shown here is derived from an EMBL/GenBank/DDBJ whole genome shotgun (WGS) entry which is preliminary data.</text>
</comment>
<keyword evidence="2 12" id="KW-0004">4Fe-4S</keyword>
<evidence type="ECO:0000256" key="5">
    <source>
        <dbReference type="ARBA" id="ARBA00022801"/>
    </source>
</evidence>
<evidence type="ECO:0000313" key="14">
    <source>
        <dbReference type="EMBL" id="PIS23304.1"/>
    </source>
</evidence>
<keyword evidence="5 12" id="KW-0378">Hydrolase</keyword>
<dbReference type="GO" id="GO:0019104">
    <property type="term" value="F:DNA N-glycosylase activity"/>
    <property type="evidence" value="ECO:0007669"/>
    <property type="project" value="UniProtKB-UniRule"/>
</dbReference>
<keyword evidence="8 12" id="KW-0238">DNA-binding</keyword>
<gene>
    <name evidence="12 14" type="primary">nth</name>
    <name evidence="14" type="ORF">COT49_00445</name>
</gene>
<evidence type="ECO:0000259" key="13">
    <source>
        <dbReference type="SMART" id="SM00478"/>
    </source>
</evidence>
<dbReference type="Gene3D" id="1.10.1670.10">
    <property type="entry name" value="Helix-hairpin-Helix base-excision DNA repair enzymes (C-terminal)"/>
    <property type="match status" value="1"/>
</dbReference>
<dbReference type="InterPro" id="IPR011257">
    <property type="entry name" value="DNA_glycosylase"/>
</dbReference>
<keyword evidence="4 12" id="KW-0227">DNA damage</keyword>
<dbReference type="InterPro" id="IPR005759">
    <property type="entry name" value="Nth"/>
</dbReference>
<feature type="domain" description="HhH-GPD" evidence="13">
    <location>
        <begin position="36"/>
        <end position="184"/>
    </location>
</feature>
<proteinExistence type="inferred from homology"/>
<dbReference type="GO" id="GO:0006285">
    <property type="term" value="P:base-excision repair, AP site formation"/>
    <property type="evidence" value="ECO:0007669"/>
    <property type="project" value="TreeGrafter"/>
</dbReference>
<evidence type="ECO:0000256" key="2">
    <source>
        <dbReference type="ARBA" id="ARBA00022485"/>
    </source>
</evidence>
<dbReference type="InterPro" id="IPR023170">
    <property type="entry name" value="HhH_base_excis_C"/>
</dbReference>
<evidence type="ECO:0000256" key="1">
    <source>
        <dbReference type="ARBA" id="ARBA00008343"/>
    </source>
</evidence>
<dbReference type="Pfam" id="PF00730">
    <property type="entry name" value="HhH-GPD"/>
    <property type="match status" value="1"/>
</dbReference>
<evidence type="ECO:0000256" key="8">
    <source>
        <dbReference type="ARBA" id="ARBA00023125"/>
    </source>
</evidence>
<dbReference type="Proteomes" id="UP000230340">
    <property type="component" value="Unassembled WGS sequence"/>
</dbReference>
<dbReference type="AlphaFoldDB" id="A0A2H0XEE1"/>
<keyword evidence="7 12" id="KW-0411">Iron-sulfur</keyword>
<reference evidence="15" key="1">
    <citation type="submission" date="2017-09" db="EMBL/GenBank/DDBJ databases">
        <title>Depth-based differentiation of microbial function through sediment-hosted aquifers and enrichment of novel symbionts in the deep terrestrial subsurface.</title>
        <authorList>
            <person name="Probst A.J."/>
            <person name="Ladd B."/>
            <person name="Jarett J.K."/>
            <person name="Geller-Mcgrath D.E."/>
            <person name="Sieber C.M.K."/>
            <person name="Emerson J.B."/>
            <person name="Anantharaman K."/>
            <person name="Thomas B.C."/>
            <person name="Malmstrom R."/>
            <person name="Stieglmeier M."/>
            <person name="Klingl A."/>
            <person name="Woyke T."/>
            <person name="Ryan C.M."/>
            <person name="Banfield J.F."/>
        </authorList>
    </citation>
    <scope>NUCLEOTIDE SEQUENCE [LARGE SCALE GENOMIC DNA]</scope>
</reference>
<keyword evidence="14" id="KW-0255">Endonuclease</keyword>
<sequence>MRKEIEIIEILKKQRPDAVSELSWITPLDFMVAVILSAQATDKGVNKITPRLFEKYKAVNDYLKISLEELEKDISSINFFRTKAKRIKEACNVIMNKFHGKIPQTMEELLTIPGLGRKSANVILINVFDKIEGVVVDTHITRVSQRLGLTKEKDAVKIERDLMKIYPKIYWAAVSHLFVLHGRYVCKSRKPDCVGCLINKYCPWYRPN</sequence>
<dbReference type="Pfam" id="PF00633">
    <property type="entry name" value="HHH"/>
    <property type="match status" value="1"/>
</dbReference>
<dbReference type="PANTHER" id="PTHR10359:SF18">
    <property type="entry name" value="ENDONUCLEASE III"/>
    <property type="match status" value="1"/>
</dbReference>
<dbReference type="CDD" id="cd00056">
    <property type="entry name" value="ENDO3c"/>
    <property type="match status" value="1"/>
</dbReference>
<dbReference type="PANTHER" id="PTHR10359">
    <property type="entry name" value="A/G-SPECIFIC ADENINE GLYCOSYLASE/ENDONUCLEASE III"/>
    <property type="match status" value="1"/>
</dbReference>
<keyword evidence="10 12" id="KW-0456">Lyase</keyword>
<dbReference type="FunFam" id="1.10.340.30:FF:000001">
    <property type="entry name" value="Endonuclease III"/>
    <property type="match status" value="1"/>
</dbReference>
<dbReference type="FunFam" id="1.10.1670.10:FF:000001">
    <property type="entry name" value="Endonuclease III"/>
    <property type="match status" value="1"/>
</dbReference>
<organism evidence="14 15">
    <name type="scientific">candidate division WWE3 bacterium CG08_land_8_20_14_0_20_40_13</name>
    <dbReference type="NCBI Taxonomy" id="1975084"/>
    <lineage>
        <taxon>Bacteria</taxon>
        <taxon>Katanobacteria</taxon>
    </lineage>
</organism>
<protein>
    <recommendedName>
        <fullName evidence="12">Endonuclease III</fullName>
        <ecNumber evidence="12">4.2.99.18</ecNumber>
    </recommendedName>
    <alternativeName>
        <fullName evidence="12">DNA-(apurinic or apyrimidinic site) lyase</fullName>
    </alternativeName>
</protein>
<comment type="similarity">
    <text evidence="1 12">Belongs to the Nth/MutY family.</text>
</comment>
<evidence type="ECO:0000313" key="15">
    <source>
        <dbReference type="Proteomes" id="UP000230340"/>
    </source>
</evidence>
<feature type="binding site" evidence="12">
    <location>
        <position position="196"/>
    </location>
    <ligand>
        <name>[4Fe-4S] cluster</name>
        <dbReference type="ChEBI" id="CHEBI:49883"/>
    </ligand>
</feature>
<feature type="binding site" evidence="12">
    <location>
        <position position="186"/>
    </location>
    <ligand>
        <name>[4Fe-4S] cluster</name>
        <dbReference type="ChEBI" id="CHEBI:49883"/>
    </ligand>
</feature>
<comment type="cofactor">
    <cofactor evidence="12">
        <name>[4Fe-4S] cluster</name>
        <dbReference type="ChEBI" id="CHEBI:49883"/>
    </cofactor>
    <text evidence="12">Binds 1 [4Fe-4S] cluster.</text>
</comment>
<evidence type="ECO:0000256" key="3">
    <source>
        <dbReference type="ARBA" id="ARBA00022723"/>
    </source>
</evidence>
<dbReference type="GO" id="GO:0051539">
    <property type="term" value="F:4 iron, 4 sulfur cluster binding"/>
    <property type="evidence" value="ECO:0007669"/>
    <property type="project" value="UniProtKB-UniRule"/>
</dbReference>
<dbReference type="PIRSF" id="PIRSF001435">
    <property type="entry name" value="Nth"/>
    <property type="match status" value="1"/>
</dbReference>
<evidence type="ECO:0000256" key="9">
    <source>
        <dbReference type="ARBA" id="ARBA00023204"/>
    </source>
</evidence>
<evidence type="ECO:0000256" key="10">
    <source>
        <dbReference type="ARBA" id="ARBA00023239"/>
    </source>
</evidence>
<feature type="binding site" evidence="12">
    <location>
        <position position="202"/>
    </location>
    <ligand>
        <name>[4Fe-4S] cluster</name>
        <dbReference type="ChEBI" id="CHEBI:49883"/>
    </ligand>
</feature>